<dbReference type="InterPro" id="IPR044861">
    <property type="entry name" value="IPNS-like_FE2OG_OXY"/>
</dbReference>
<dbReference type="Proteomes" id="UP000031186">
    <property type="component" value="Unassembled WGS sequence"/>
</dbReference>
<comment type="caution">
    <text evidence="5">The sequence shown here is derived from an EMBL/GenBank/DDBJ whole genome shotgun (WGS) entry which is preliminary data.</text>
</comment>
<dbReference type="Pfam" id="PF03171">
    <property type="entry name" value="2OG-FeII_Oxy"/>
    <property type="match status" value="1"/>
</dbReference>
<dbReference type="GO" id="GO:0044283">
    <property type="term" value="P:small molecule biosynthetic process"/>
    <property type="evidence" value="ECO:0007669"/>
    <property type="project" value="UniProtKB-ARBA"/>
</dbReference>
<protein>
    <submittedName>
        <fullName evidence="5">2OG-Fe(II) oxygenase</fullName>
    </submittedName>
</protein>
<keyword evidence="3" id="KW-0560">Oxidoreductase</keyword>
<accession>A0A0B4GKM2</accession>
<comment type="similarity">
    <text evidence="1 3">Belongs to the iron/ascorbate-dependent oxidoreductase family.</text>
</comment>
<keyword evidence="3" id="KW-0408">Iron</keyword>
<evidence type="ECO:0000256" key="3">
    <source>
        <dbReference type="RuleBase" id="RU003682"/>
    </source>
</evidence>
<dbReference type="Gene3D" id="2.60.120.330">
    <property type="entry name" value="B-lactam Antibiotic, Isopenicillin N Synthase, Chain"/>
    <property type="match status" value="1"/>
</dbReference>
<organism evidence="5 6">
    <name type="scientific">Metarhizium anisopliae (strain ARSEF 549)</name>
    <dbReference type="NCBI Taxonomy" id="3151832"/>
    <lineage>
        <taxon>Eukaryota</taxon>
        <taxon>Fungi</taxon>
        <taxon>Dikarya</taxon>
        <taxon>Ascomycota</taxon>
        <taxon>Pezizomycotina</taxon>
        <taxon>Sordariomycetes</taxon>
        <taxon>Hypocreomycetidae</taxon>
        <taxon>Hypocreales</taxon>
        <taxon>Clavicipitaceae</taxon>
        <taxon>Metarhizium</taxon>
    </lineage>
</organism>
<keyword evidence="6" id="KW-1185">Reference proteome</keyword>
<dbReference type="HOGENOM" id="CLU_010119_6_3_1"/>
<dbReference type="OrthoDB" id="627829at2759"/>
<proteinExistence type="inferred from homology"/>
<evidence type="ECO:0000313" key="6">
    <source>
        <dbReference type="Proteomes" id="UP000031186"/>
    </source>
</evidence>
<dbReference type="PANTHER" id="PTHR47990">
    <property type="entry name" value="2-OXOGLUTARATE (2OG) AND FE(II)-DEPENDENT OXYGENASE SUPERFAMILY PROTEIN-RELATED"/>
    <property type="match status" value="1"/>
</dbReference>
<gene>
    <name evidence="5" type="ORF">MAN_03695</name>
</gene>
<evidence type="ECO:0000256" key="2">
    <source>
        <dbReference type="ARBA" id="ARBA00022964"/>
    </source>
</evidence>
<keyword evidence="3" id="KW-0479">Metal-binding</keyword>
<name>A0A0B4GKM2_METAF</name>
<dbReference type="AlphaFoldDB" id="A0A0B4GKM2"/>
<dbReference type="SUPFAM" id="SSF51197">
    <property type="entry name" value="Clavaminate synthase-like"/>
    <property type="match status" value="1"/>
</dbReference>
<dbReference type="Pfam" id="PF14226">
    <property type="entry name" value="DIOX_N"/>
    <property type="match status" value="1"/>
</dbReference>
<dbReference type="InterPro" id="IPR050231">
    <property type="entry name" value="Iron_ascorbate_oxido_reductase"/>
</dbReference>
<evidence type="ECO:0000313" key="5">
    <source>
        <dbReference type="EMBL" id="KID68839.1"/>
    </source>
</evidence>
<dbReference type="EMBL" id="AZNF01000003">
    <property type="protein sequence ID" value="KID68839.1"/>
    <property type="molecule type" value="Genomic_DNA"/>
</dbReference>
<dbReference type="InterPro" id="IPR027443">
    <property type="entry name" value="IPNS-like_sf"/>
</dbReference>
<dbReference type="GO" id="GO:0046872">
    <property type="term" value="F:metal ion binding"/>
    <property type="evidence" value="ECO:0007669"/>
    <property type="project" value="UniProtKB-KW"/>
</dbReference>
<evidence type="ECO:0000256" key="1">
    <source>
        <dbReference type="ARBA" id="ARBA00008056"/>
    </source>
</evidence>
<dbReference type="InterPro" id="IPR026992">
    <property type="entry name" value="DIOX_N"/>
</dbReference>
<dbReference type="GO" id="GO:0051213">
    <property type="term" value="F:dioxygenase activity"/>
    <property type="evidence" value="ECO:0007669"/>
    <property type="project" value="UniProtKB-KW"/>
</dbReference>
<dbReference type="PROSITE" id="PS51471">
    <property type="entry name" value="FE2OG_OXY"/>
    <property type="match status" value="1"/>
</dbReference>
<reference evidence="5 6" key="1">
    <citation type="journal article" date="2014" name="Proc. Natl. Acad. Sci. U.S.A.">
        <title>Trajectory and genomic determinants of fungal-pathogen speciation and host adaptation.</title>
        <authorList>
            <person name="Hu X."/>
            <person name="Xiao G."/>
            <person name="Zheng P."/>
            <person name="Shang Y."/>
            <person name="Su Y."/>
            <person name="Zhang X."/>
            <person name="Liu X."/>
            <person name="Zhan S."/>
            <person name="St Leger R.J."/>
            <person name="Wang C."/>
        </authorList>
    </citation>
    <scope>NUCLEOTIDE SEQUENCE [LARGE SCALE GENOMIC DNA]</scope>
    <source>
        <strain evidence="5 6">ARSEF 549</strain>
    </source>
</reference>
<sequence>MEKSQTMVNEPKTVQLRLASGQEPVTRTILQTPPRDALPSEIPVIDISRIFSPSIDDRRAVAREIGDAAETIGFFYISNHGVPDAVIAGAYETALAFFRQDLETKLRAKIAPSQGKISGYRPFASQRINPDEGADHRETFSWAYDATYDPEMGDINAVPEHARKYIKADESPWEATSQMPELKAALVAYFQSCLGLARALTRSFALSLDLPEDHLDSKVKYPDVMMLLNYYPKKEPQSPAGARRRVSMGSHTDFRLSTILWQDSTGGLQILNRDGQWINGLPVPGTFVVNIGDFLQRITNDRYVSTVHRAQSPSGEERVSIPFFWGFGLHERCGVLESCIGEGEGPKYDEISTQEYVASRSRQLVTWGNEADGGKSS</sequence>
<dbReference type="InterPro" id="IPR005123">
    <property type="entry name" value="Oxoglu/Fe-dep_dioxygenase_dom"/>
</dbReference>
<keyword evidence="2" id="KW-0223">Dioxygenase</keyword>
<feature type="domain" description="Fe2OG dioxygenase" evidence="4">
    <location>
        <begin position="221"/>
        <end position="327"/>
    </location>
</feature>
<dbReference type="VEuPathDB" id="FungiDB:MAN_03695"/>
<evidence type="ECO:0000259" key="4">
    <source>
        <dbReference type="PROSITE" id="PS51471"/>
    </source>
</evidence>
<feature type="non-terminal residue" evidence="5">
    <location>
        <position position="1"/>
    </location>
</feature>